<keyword evidence="3" id="KW-0274">FAD</keyword>
<sequence length="95" mass="10516">MKSGYTTIIQNVENLGILASVALTEIAHGSDVRLMRTTATYDPQRGQFVIHTPDFQAAKCWVGNLGFAAKMYSDIALDQLHAKRNVDETCKSAWN</sequence>
<dbReference type="PANTHER" id="PTHR10909">
    <property type="entry name" value="ELECTRON TRANSPORT OXIDOREDUCTASE"/>
    <property type="match status" value="1"/>
</dbReference>
<dbReference type="OrthoDB" id="538336at2759"/>
<comment type="cofactor">
    <cofactor evidence="1">
        <name>FAD</name>
        <dbReference type="ChEBI" id="CHEBI:57692"/>
    </cofactor>
</comment>
<dbReference type="GO" id="GO:0005777">
    <property type="term" value="C:peroxisome"/>
    <property type="evidence" value="ECO:0007669"/>
    <property type="project" value="InterPro"/>
</dbReference>
<proteinExistence type="predicted"/>
<dbReference type="AlphaFoldDB" id="A0A4C1ZF75"/>
<reference evidence="4 5" key="1">
    <citation type="journal article" date="2019" name="Commun. Biol.">
        <title>The bagworm genome reveals a unique fibroin gene that provides high tensile strength.</title>
        <authorList>
            <person name="Kono N."/>
            <person name="Nakamura H."/>
            <person name="Ohtoshi R."/>
            <person name="Tomita M."/>
            <person name="Numata K."/>
            <person name="Arakawa K."/>
        </authorList>
    </citation>
    <scope>NUCLEOTIDE SEQUENCE [LARGE SCALE GENOMIC DNA]</scope>
</reference>
<dbReference type="GO" id="GO:0005504">
    <property type="term" value="F:fatty acid binding"/>
    <property type="evidence" value="ECO:0007669"/>
    <property type="project" value="TreeGrafter"/>
</dbReference>
<dbReference type="Proteomes" id="UP000299102">
    <property type="component" value="Unassembled WGS sequence"/>
</dbReference>
<dbReference type="Gene3D" id="2.40.110.10">
    <property type="entry name" value="Butyryl-CoA Dehydrogenase, subunit A, domain 2"/>
    <property type="match status" value="1"/>
</dbReference>
<dbReference type="GO" id="GO:0016402">
    <property type="term" value="F:pristanoyl-CoA oxidase activity"/>
    <property type="evidence" value="ECO:0007669"/>
    <property type="project" value="TreeGrafter"/>
</dbReference>
<evidence type="ECO:0000313" key="5">
    <source>
        <dbReference type="Proteomes" id="UP000299102"/>
    </source>
</evidence>
<evidence type="ECO:0000256" key="2">
    <source>
        <dbReference type="ARBA" id="ARBA00022630"/>
    </source>
</evidence>
<dbReference type="InterPro" id="IPR009100">
    <property type="entry name" value="AcylCoA_DH/oxidase_NM_dom_sf"/>
</dbReference>
<dbReference type="InterPro" id="IPR012258">
    <property type="entry name" value="Acyl-CoA_oxidase"/>
</dbReference>
<keyword evidence="5" id="KW-1185">Reference proteome</keyword>
<keyword evidence="2" id="KW-0285">Flavoprotein</keyword>
<dbReference type="SUPFAM" id="SSF56645">
    <property type="entry name" value="Acyl-CoA dehydrogenase NM domain-like"/>
    <property type="match status" value="1"/>
</dbReference>
<protein>
    <submittedName>
        <fullName evidence="4">Peroxisomal acyl-coenzyme A oxidase 3</fullName>
    </submittedName>
</protein>
<dbReference type="GO" id="GO:0071949">
    <property type="term" value="F:FAD binding"/>
    <property type="evidence" value="ECO:0007669"/>
    <property type="project" value="InterPro"/>
</dbReference>
<accession>A0A4C1ZF75</accession>
<dbReference type="EMBL" id="BGZK01001795">
    <property type="protein sequence ID" value="GBP86438.1"/>
    <property type="molecule type" value="Genomic_DNA"/>
</dbReference>
<gene>
    <name evidence="4" type="primary">Acox3</name>
    <name evidence="4" type="ORF">EVAR_60937_1</name>
</gene>
<dbReference type="GO" id="GO:0033540">
    <property type="term" value="P:fatty acid beta-oxidation using acyl-CoA oxidase"/>
    <property type="evidence" value="ECO:0007669"/>
    <property type="project" value="TreeGrafter"/>
</dbReference>
<dbReference type="PANTHER" id="PTHR10909:SF223">
    <property type="entry name" value="ACYL-COENZYME A OXIDASE"/>
    <property type="match status" value="1"/>
</dbReference>
<name>A0A4C1ZF75_EUMVA</name>
<organism evidence="4 5">
    <name type="scientific">Eumeta variegata</name>
    <name type="common">Bagworm moth</name>
    <name type="synonym">Eumeta japonica</name>
    <dbReference type="NCBI Taxonomy" id="151549"/>
    <lineage>
        <taxon>Eukaryota</taxon>
        <taxon>Metazoa</taxon>
        <taxon>Ecdysozoa</taxon>
        <taxon>Arthropoda</taxon>
        <taxon>Hexapoda</taxon>
        <taxon>Insecta</taxon>
        <taxon>Pterygota</taxon>
        <taxon>Neoptera</taxon>
        <taxon>Endopterygota</taxon>
        <taxon>Lepidoptera</taxon>
        <taxon>Glossata</taxon>
        <taxon>Ditrysia</taxon>
        <taxon>Tineoidea</taxon>
        <taxon>Psychidae</taxon>
        <taxon>Oiketicinae</taxon>
        <taxon>Eumeta</taxon>
    </lineage>
</organism>
<dbReference type="STRING" id="151549.A0A4C1ZF75"/>
<dbReference type="InterPro" id="IPR046373">
    <property type="entry name" value="Acyl-CoA_Oxase/DH_mid-dom_sf"/>
</dbReference>
<evidence type="ECO:0000256" key="3">
    <source>
        <dbReference type="ARBA" id="ARBA00022827"/>
    </source>
</evidence>
<evidence type="ECO:0000313" key="4">
    <source>
        <dbReference type="EMBL" id="GBP86438.1"/>
    </source>
</evidence>
<comment type="caution">
    <text evidence="4">The sequence shown here is derived from an EMBL/GenBank/DDBJ whole genome shotgun (WGS) entry which is preliminary data.</text>
</comment>
<dbReference type="GO" id="GO:0055088">
    <property type="term" value="P:lipid homeostasis"/>
    <property type="evidence" value="ECO:0007669"/>
    <property type="project" value="TreeGrafter"/>
</dbReference>
<evidence type="ECO:0000256" key="1">
    <source>
        <dbReference type="ARBA" id="ARBA00001974"/>
    </source>
</evidence>